<sequence length="305" mass="33129">MTIPVLEIKQVSKKFGHYQALTDIDLTINRGDIFGLIGENGAGKTTLMRLITQLSPLQQGQITLLGETGSHYQQALSRIGAIIESPAFFKKLTVAENLKIFAIQHGLSGSQLIDQTLAFVGLAEKANTRAGRLSLGQKQRLGLGLAILPQPDFLILDEPINGLDPAGIIEFRQLLKRLNQERQTTILISSHILTELYQVSTRFGFIHHGHLIQQLTKAALDEANQSGVLITTPMVASAARILDQAAYTALQVIDDQHLLVQATAADPAKINQILVSGGVAVTAINQRTGSLEQYYTALLRKEGGK</sequence>
<organism evidence="6 7">
    <name type="scientific">Lapidilactobacillus gannanensis</name>
    <dbReference type="NCBI Taxonomy" id="2486002"/>
    <lineage>
        <taxon>Bacteria</taxon>
        <taxon>Bacillati</taxon>
        <taxon>Bacillota</taxon>
        <taxon>Bacilli</taxon>
        <taxon>Lactobacillales</taxon>
        <taxon>Lactobacillaceae</taxon>
        <taxon>Lapidilactobacillus</taxon>
    </lineage>
</organism>
<dbReference type="InterPro" id="IPR017871">
    <property type="entry name" value="ABC_transporter-like_CS"/>
</dbReference>
<keyword evidence="4 6" id="KW-0067">ATP-binding</keyword>
<comment type="similarity">
    <text evidence="1">Belongs to the ABC transporter superfamily.</text>
</comment>
<evidence type="ECO:0000256" key="4">
    <source>
        <dbReference type="ARBA" id="ARBA00022840"/>
    </source>
</evidence>
<dbReference type="Proteomes" id="UP001597191">
    <property type="component" value="Unassembled WGS sequence"/>
</dbReference>
<comment type="caution">
    <text evidence="6">The sequence shown here is derived from an EMBL/GenBank/DDBJ whole genome shotgun (WGS) entry which is preliminary data.</text>
</comment>
<keyword evidence="7" id="KW-1185">Reference proteome</keyword>
<dbReference type="InterPro" id="IPR027417">
    <property type="entry name" value="P-loop_NTPase"/>
</dbReference>
<keyword evidence="3" id="KW-0547">Nucleotide-binding</keyword>
<protein>
    <submittedName>
        <fullName evidence="6">ABC transporter ATP-binding protein</fullName>
    </submittedName>
</protein>
<gene>
    <name evidence="6" type="ORF">ACFQ4R_06155</name>
</gene>
<evidence type="ECO:0000256" key="3">
    <source>
        <dbReference type="ARBA" id="ARBA00022741"/>
    </source>
</evidence>
<reference evidence="7" key="1">
    <citation type="journal article" date="2019" name="Int. J. Syst. Evol. Microbiol.">
        <title>The Global Catalogue of Microorganisms (GCM) 10K type strain sequencing project: providing services to taxonomists for standard genome sequencing and annotation.</title>
        <authorList>
            <consortium name="The Broad Institute Genomics Platform"/>
            <consortium name="The Broad Institute Genome Sequencing Center for Infectious Disease"/>
            <person name="Wu L."/>
            <person name="Ma J."/>
        </authorList>
    </citation>
    <scope>NUCLEOTIDE SEQUENCE [LARGE SCALE GENOMIC DNA]</scope>
    <source>
        <strain evidence="7">CCM 8937</strain>
    </source>
</reference>
<name>A0ABW4BLT4_9LACO</name>
<evidence type="ECO:0000313" key="7">
    <source>
        <dbReference type="Proteomes" id="UP001597191"/>
    </source>
</evidence>
<dbReference type="PROSITE" id="PS50893">
    <property type="entry name" value="ABC_TRANSPORTER_2"/>
    <property type="match status" value="1"/>
</dbReference>
<dbReference type="PROSITE" id="PS00211">
    <property type="entry name" value="ABC_TRANSPORTER_1"/>
    <property type="match status" value="1"/>
</dbReference>
<evidence type="ECO:0000259" key="5">
    <source>
        <dbReference type="PROSITE" id="PS50893"/>
    </source>
</evidence>
<keyword evidence="2" id="KW-0813">Transport</keyword>
<dbReference type="SUPFAM" id="SSF52540">
    <property type="entry name" value="P-loop containing nucleoside triphosphate hydrolases"/>
    <property type="match status" value="1"/>
</dbReference>
<dbReference type="EMBL" id="JBHTOH010000036">
    <property type="protein sequence ID" value="MFD1411181.1"/>
    <property type="molecule type" value="Genomic_DNA"/>
</dbReference>
<dbReference type="RefSeq" id="WP_125649394.1">
    <property type="nucleotide sequence ID" value="NZ_JBHTOH010000036.1"/>
</dbReference>
<dbReference type="InterPro" id="IPR003439">
    <property type="entry name" value="ABC_transporter-like_ATP-bd"/>
</dbReference>
<evidence type="ECO:0000313" key="6">
    <source>
        <dbReference type="EMBL" id="MFD1411181.1"/>
    </source>
</evidence>
<dbReference type="PANTHER" id="PTHR43335:SF4">
    <property type="entry name" value="ABC TRANSPORTER, ATP-BINDING PROTEIN"/>
    <property type="match status" value="1"/>
</dbReference>
<dbReference type="Pfam" id="PF00005">
    <property type="entry name" value="ABC_tran"/>
    <property type="match status" value="1"/>
</dbReference>
<dbReference type="InterPro" id="IPR003593">
    <property type="entry name" value="AAA+_ATPase"/>
</dbReference>
<evidence type="ECO:0000256" key="1">
    <source>
        <dbReference type="ARBA" id="ARBA00005417"/>
    </source>
</evidence>
<dbReference type="SMART" id="SM00382">
    <property type="entry name" value="AAA"/>
    <property type="match status" value="1"/>
</dbReference>
<proteinExistence type="inferred from homology"/>
<dbReference type="Gene3D" id="3.40.50.300">
    <property type="entry name" value="P-loop containing nucleotide triphosphate hydrolases"/>
    <property type="match status" value="1"/>
</dbReference>
<accession>A0ABW4BLT4</accession>
<dbReference type="GO" id="GO:0005524">
    <property type="term" value="F:ATP binding"/>
    <property type="evidence" value="ECO:0007669"/>
    <property type="project" value="UniProtKB-KW"/>
</dbReference>
<dbReference type="PANTHER" id="PTHR43335">
    <property type="entry name" value="ABC TRANSPORTER, ATP-BINDING PROTEIN"/>
    <property type="match status" value="1"/>
</dbReference>
<feature type="domain" description="ABC transporter" evidence="5">
    <location>
        <begin position="6"/>
        <end position="233"/>
    </location>
</feature>
<evidence type="ECO:0000256" key="2">
    <source>
        <dbReference type="ARBA" id="ARBA00022448"/>
    </source>
</evidence>